<accession>A0ABR2GCS5</accession>
<evidence type="ECO:0000313" key="2">
    <source>
        <dbReference type="Proteomes" id="UP001472677"/>
    </source>
</evidence>
<keyword evidence="2" id="KW-1185">Reference proteome</keyword>
<comment type="caution">
    <text evidence="1">The sequence shown here is derived from an EMBL/GenBank/DDBJ whole genome shotgun (WGS) entry which is preliminary data.</text>
</comment>
<dbReference type="EMBL" id="JBBPBM010000001">
    <property type="protein sequence ID" value="KAK8600663.1"/>
    <property type="molecule type" value="Genomic_DNA"/>
</dbReference>
<dbReference type="Proteomes" id="UP001472677">
    <property type="component" value="Unassembled WGS sequence"/>
</dbReference>
<sequence>MNFKVSIKQVDVKVVRTRVRQIYSTIEGVARAKLILHDDILQEFHYPVKVSYVLQMNLVCFLCNVDEMDFNHTVYAIEKDQPRSFDPVNSTSPCL</sequence>
<gene>
    <name evidence="1" type="ORF">V6N12_050516</name>
</gene>
<organism evidence="1 2">
    <name type="scientific">Hibiscus sabdariffa</name>
    <name type="common">roselle</name>
    <dbReference type="NCBI Taxonomy" id="183260"/>
    <lineage>
        <taxon>Eukaryota</taxon>
        <taxon>Viridiplantae</taxon>
        <taxon>Streptophyta</taxon>
        <taxon>Embryophyta</taxon>
        <taxon>Tracheophyta</taxon>
        <taxon>Spermatophyta</taxon>
        <taxon>Magnoliopsida</taxon>
        <taxon>eudicotyledons</taxon>
        <taxon>Gunneridae</taxon>
        <taxon>Pentapetalae</taxon>
        <taxon>rosids</taxon>
        <taxon>malvids</taxon>
        <taxon>Malvales</taxon>
        <taxon>Malvaceae</taxon>
        <taxon>Malvoideae</taxon>
        <taxon>Hibiscus</taxon>
    </lineage>
</organism>
<proteinExistence type="predicted"/>
<protein>
    <submittedName>
        <fullName evidence="1">Uncharacterized protein</fullName>
    </submittedName>
</protein>
<reference evidence="1 2" key="1">
    <citation type="journal article" date="2024" name="G3 (Bethesda)">
        <title>Genome assembly of Hibiscus sabdariffa L. provides insights into metabolisms of medicinal natural products.</title>
        <authorList>
            <person name="Kim T."/>
        </authorList>
    </citation>
    <scope>NUCLEOTIDE SEQUENCE [LARGE SCALE GENOMIC DNA]</scope>
    <source>
        <strain evidence="1">TK-2024</strain>
        <tissue evidence="1">Old leaves</tissue>
    </source>
</reference>
<name>A0ABR2GCS5_9ROSI</name>
<evidence type="ECO:0000313" key="1">
    <source>
        <dbReference type="EMBL" id="KAK8600663.1"/>
    </source>
</evidence>